<reference evidence="1" key="1">
    <citation type="journal article" date="2021" name="Proc. Natl. Acad. Sci. U.S.A.">
        <title>A Catalog of Tens of Thousands of Viruses from Human Metagenomes Reveals Hidden Associations with Chronic Diseases.</title>
        <authorList>
            <person name="Tisza M.J."/>
            <person name="Buck C.B."/>
        </authorList>
    </citation>
    <scope>NUCLEOTIDE SEQUENCE</scope>
    <source>
        <strain evidence="1">CtJhT5</strain>
    </source>
</reference>
<accession>A0A8S5QZV0</accession>
<name>A0A8S5QZV0_9CAUD</name>
<protein>
    <submittedName>
        <fullName evidence="1">Uncharacterized protein</fullName>
    </submittedName>
</protein>
<evidence type="ECO:0000313" key="1">
    <source>
        <dbReference type="EMBL" id="DAE24261.1"/>
    </source>
</evidence>
<dbReference type="EMBL" id="BK015771">
    <property type="protein sequence ID" value="DAE24261.1"/>
    <property type="molecule type" value="Genomic_DNA"/>
</dbReference>
<proteinExistence type="predicted"/>
<sequence length="137" mass="15963">MNTRDKIHSAINEHIDIEDTYAYFLTREKSSFSVGTVTLDDFEEWTDSDVADLTDSIMEKINPELNENQQVVLEWLQIYADKDSGDKPFQTIFFLWDCIKSNNLGNDELTALRKLTRAEQFQVLASFAEWALEQEEE</sequence>
<organism evidence="1">
    <name type="scientific">Siphoviridae sp. ctJhT5</name>
    <dbReference type="NCBI Taxonomy" id="2826242"/>
    <lineage>
        <taxon>Viruses</taxon>
        <taxon>Duplodnaviria</taxon>
        <taxon>Heunggongvirae</taxon>
        <taxon>Uroviricota</taxon>
        <taxon>Caudoviricetes</taxon>
    </lineage>
</organism>